<feature type="domain" description="ChsH2 C-terminal OB-fold" evidence="1">
    <location>
        <begin position="63"/>
        <end position="123"/>
    </location>
</feature>
<evidence type="ECO:0000313" key="4">
    <source>
        <dbReference type="Proteomes" id="UP000190675"/>
    </source>
</evidence>
<dbReference type="EMBL" id="LT670818">
    <property type="protein sequence ID" value="SHH28325.1"/>
    <property type="molecule type" value="Genomic_DNA"/>
</dbReference>
<dbReference type="OrthoDB" id="7595207at2"/>
<dbReference type="Gene3D" id="6.10.30.10">
    <property type="match status" value="1"/>
</dbReference>
<dbReference type="PANTHER" id="PTHR34075:SF5">
    <property type="entry name" value="BLR3430 PROTEIN"/>
    <property type="match status" value="1"/>
</dbReference>
<evidence type="ECO:0000259" key="1">
    <source>
        <dbReference type="Pfam" id="PF01796"/>
    </source>
</evidence>
<name>A0A1M5RPT9_9BRAD</name>
<evidence type="ECO:0000313" key="3">
    <source>
        <dbReference type="EMBL" id="SHH28325.1"/>
    </source>
</evidence>
<reference evidence="3 4" key="1">
    <citation type="submission" date="2016-11" db="EMBL/GenBank/DDBJ databases">
        <authorList>
            <person name="Jaros S."/>
            <person name="Januszkiewicz K."/>
            <person name="Wedrychowicz H."/>
        </authorList>
    </citation>
    <scope>NUCLEOTIDE SEQUENCE [LARGE SCALE GENOMIC DNA]</scope>
    <source>
        <strain evidence="3 4">GAS242</strain>
    </source>
</reference>
<protein>
    <recommendedName>
        <fullName evidence="5">DNA-binding protein</fullName>
    </recommendedName>
</protein>
<dbReference type="InterPro" id="IPR022002">
    <property type="entry name" value="ChsH2_Znr"/>
</dbReference>
<organism evidence="3 4">
    <name type="scientific">Bradyrhizobium erythrophlei</name>
    <dbReference type="NCBI Taxonomy" id="1437360"/>
    <lineage>
        <taxon>Bacteria</taxon>
        <taxon>Pseudomonadati</taxon>
        <taxon>Pseudomonadota</taxon>
        <taxon>Alphaproteobacteria</taxon>
        <taxon>Hyphomicrobiales</taxon>
        <taxon>Nitrobacteraceae</taxon>
        <taxon>Bradyrhizobium</taxon>
    </lineage>
</organism>
<dbReference type="SUPFAM" id="SSF50249">
    <property type="entry name" value="Nucleic acid-binding proteins"/>
    <property type="match status" value="1"/>
</dbReference>
<evidence type="ECO:0000259" key="2">
    <source>
        <dbReference type="Pfam" id="PF12172"/>
    </source>
</evidence>
<proteinExistence type="predicted"/>
<feature type="domain" description="ChsH2 rubredoxin-like zinc ribbon" evidence="2">
    <location>
        <begin position="26"/>
        <end position="60"/>
    </location>
</feature>
<dbReference type="AlphaFoldDB" id="A0A1M5RPT9"/>
<dbReference type="Pfam" id="PF12172">
    <property type="entry name" value="zf-ChsH2"/>
    <property type="match status" value="1"/>
</dbReference>
<dbReference type="Pfam" id="PF01796">
    <property type="entry name" value="OB_ChsH2_C"/>
    <property type="match status" value="1"/>
</dbReference>
<dbReference type="InterPro" id="IPR012340">
    <property type="entry name" value="NA-bd_OB-fold"/>
</dbReference>
<dbReference type="Proteomes" id="UP000190675">
    <property type="component" value="Chromosome I"/>
</dbReference>
<accession>A0A1M5RPT9</accession>
<gene>
    <name evidence="3" type="ORF">SAMN05444169_6691</name>
</gene>
<evidence type="ECO:0008006" key="5">
    <source>
        <dbReference type="Google" id="ProtNLM"/>
    </source>
</evidence>
<dbReference type="RefSeq" id="WP_079569671.1">
    <property type="nucleotide sequence ID" value="NZ_LT670818.1"/>
</dbReference>
<sequence length="138" mass="15728">MTLAFQTINRLRAFPPRMTEFTQRFWRGLATGHFETTRCDDCGRLTFPPKPFCPHCWSHKIAWVPLSGRGKLYSQTVVHAAPAVFQDEVPYRVGIVDLDEGLRIATRMLADVEPKLDIAVEIVVLNYRDGLLFAARPL</sequence>
<dbReference type="PANTHER" id="PTHR34075">
    <property type="entry name" value="BLR3430 PROTEIN"/>
    <property type="match status" value="1"/>
</dbReference>
<dbReference type="InterPro" id="IPR052513">
    <property type="entry name" value="Thioester_dehydratase-like"/>
</dbReference>
<dbReference type="InterPro" id="IPR002878">
    <property type="entry name" value="ChsH2_C"/>
</dbReference>